<name>A0A150Y415_9BACT</name>
<sequence>MSSELALISNNLKLTLANQKKLPIFAFLFGTDQKNLKYNEKNIPTFAEKKKEQARLQSKNGIG</sequence>
<proteinExistence type="predicted"/>
<dbReference type="STRING" id="1914963.AWW67_00035"/>
<protein>
    <submittedName>
        <fullName evidence="1">Uncharacterized protein</fullName>
    </submittedName>
</protein>
<dbReference type="AlphaFoldDB" id="A0A150Y415"/>
<evidence type="ECO:0000313" key="2">
    <source>
        <dbReference type="Proteomes" id="UP000075663"/>
    </source>
</evidence>
<comment type="caution">
    <text evidence="1">The sequence shown here is derived from an EMBL/GenBank/DDBJ whole genome shotgun (WGS) entry which is preliminary data.</text>
</comment>
<evidence type="ECO:0000313" key="1">
    <source>
        <dbReference type="EMBL" id="KYG85672.1"/>
    </source>
</evidence>
<gene>
    <name evidence="1" type="ORF">AWW67_00035</name>
</gene>
<reference evidence="1 2" key="1">
    <citation type="submission" date="2016-01" db="EMBL/GenBank/DDBJ databases">
        <title>Genome sequencing of Roseivirga seohaensis SW-152.</title>
        <authorList>
            <person name="Selvaratnam C."/>
            <person name="Thevarajoo S."/>
            <person name="Goh K.M."/>
            <person name="Ee R."/>
            <person name="Chan K.-G."/>
            <person name="Chong C.S."/>
        </authorList>
    </citation>
    <scope>NUCLEOTIDE SEQUENCE [LARGE SCALE GENOMIC DNA]</scope>
    <source>
        <strain evidence="1 2">SW-152</strain>
    </source>
</reference>
<dbReference type="Proteomes" id="UP000075663">
    <property type="component" value="Unassembled WGS sequence"/>
</dbReference>
<organism evidence="1 2">
    <name type="scientific">Roseivirga seohaensis</name>
    <dbReference type="NCBI Taxonomy" id="1914963"/>
    <lineage>
        <taxon>Bacteria</taxon>
        <taxon>Pseudomonadati</taxon>
        <taxon>Bacteroidota</taxon>
        <taxon>Cytophagia</taxon>
        <taxon>Cytophagales</taxon>
        <taxon>Roseivirgaceae</taxon>
        <taxon>Roseivirga</taxon>
    </lineage>
</organism>
<accession>A0A150Y415</accession>
<dbReference type="EMBL" id="LRPB01000001">
    <property type="protein sequence ID" value="KYG85672.1"/>
    <property type="molecule type" value="Genomic_DNA"/>
</dbReference>